<dbReference type="HOGENOM" id="CLU_1230040_0_0_1"/>
<reference evidence="1 2" key="1">
    <citation type="journal article" date="2013" name="BMC Genomics">
        <title>Genomics-driven discovery of the pneumocandin biosynthetic gene cluster in the fungus Glarea lozoyensis.</title>
        <authorList>
            <person name="Chen L."/>
            <person name="Yue Q."/>
            <person name="Zhang X."/>
            <person name="Xiang M."/>
            <person name="Wang C."/>
            <person name="Li S."/>
            <person name="Che Y."/>
            <person name="Ortiz-Lopez F.J."/>
            <person name="Bills G.F."/>
            <person name="Liu X."/>
            <person name="An Z."/>
        </authorList>
    </citation>
    <scope>NUCLEOTIDE SEQUENCE [LARGE SCALE GENOMIC DNA]</scope>
    <source>
        <strain evidence="2">ATCC 20868 / MF5171</strain>
    </source>
</reference>
<dbReference type="AlphaFoldDB" id="S3CI47"/>
<dbReference type="Proteomes" id="UP000016922">
    <property type="component" value="Unassembled WGS sequence"/>
</dbReference>
<evidence type="ECO:0000313" key="1">
    <source>
        <dbReference type="EMBL" id="EPE26157.1"/>
    </source>
</evidence>
<dbReference type="KEGG" id="glz:GLAREA_02069"/>
<protein>
    <submittedName>
        <fullName evidence="1">Uncharacterized protein</fullName>
    </submittedName>
</protein>
<sequence length="225" mass="25850">MRSGVFTTTEETHKIFQMLLNYLCFADRYCATNFFEAAFEMLRLFPIGPKEVVLMVQTLRTEIPAHYEKIKKFLNKQVICHASRLKETPEFTTLIEAEASEAVQEFVRILAGAARKPADNQKMEYDFRYPVKSVFVICIKNVDPQSPTSKKFAVDSHKLDLGVAKHGDLWYPVCYNPRNITKDSKYFIAAKVYAPVEGYMQVCAFPKDNFMLAGEGPWSYFDHLG</sequence>
<dbReference type="EMBL" id="KE145371">
    <property type="protein sequence ID" value="EPE26157.1"/>
    <property type="molecule type" value="Genomic_DNA"/>
</dbReference>
<accession>S3CI47</accession>
<gene>
    <name evidence="1" type="ORF">GLAREA_02069</name>
</gene>
<proteinExistence type="predicted"/>
<organism evidence="1 2">
    <name type="scientific">Glarea lozoyensis (strain ATCC 20868 / MF5171)</name>
    <dbReference type="NCBI Taxonomy" id="1116229"/>
    <lineage>
        <taxon>Eukaryota</taxon>
        <taxon>Fungi</taxon>
        <taxon>Dikarya</taxon>
        <taxon>Ascomycota</taxon>
        <taxon>Pezizomycotina</taxon>
        <taxon>Leotiomycetes</taxon>
        <taxon>Helotiales</taxon>
        <taxon>Helotiaceae</taxon>
        <taxon>Glarea</taxon>
    </lineage>
</organism>
<dbReference type="RefSeq" id="XP_008087476.1">
    <property type="nucleotide sequence ID" value="XM_008089285.1"/>
</dbReference>
<name>S3CI47_GLAL2</name>
<keyword evidence="2" id="KW-1185">Reference proteome</keyword>
<dbReference type="GeneID" id="19461127"/>
<dbReference type="OrthoDB" id="6359816at2759"/>
<evidence type="ECO:0000313" key="2">
    <source>
        <dbReference type="Proteomes" id="UP000016922"/>
    </source>
</evidence>